<evidence type="ECO:0000259" key="14">
    <source>
        <dbReference type="PROSITE" id="PS50015"/>
    </source>
</evidence>
<evidence type="ECO:0000256" key="9">
    <source>
        <dbReference type="ARBA" id="ARBA00023180"/>
    </source>
</evidence>
<dbReference type="InParanoid" id="A0A059DC15"/>
<dbReference type="OrthoDB" id="69496at2759"/>
<evidence type="ECO:0000256" key="12">
    <source>
        <dbReference type="ARBA" id="ARBA00041785"/>
    </source>
</evidence>
<evidence type="ECO:0000256" key="1">
    <source>
        <dbReference type="ARBA" id="ARBA00004239"/>
    </source>
</evidence>
<dbReference type="Pfam" id="PF03489">
    <property type="entry name" value="SapB_2"/>
    <property type="match status" value="2"/>
</dbReference>
<evidence type="ECO:0000256" key="8">
    <source>
        <dbReference type="ARBA" id="ARBA00023157"/>
    </source>
</evidence>
<dbReference type="SUPFAM" id="SSF47862">
    <property type="entry name" value="Saposin"/>
    <property type="match status" value="2"/>
</dbReference>
<feature type="domain" description="Saposin B-type" evidence="14">
    <location>
        <begin position="122"/>
        <end position="202"/>
    </location>
</feature>
<evidence type="ECO:0000256" key="13">
    <source>
        <dbReference type="SAM" id="SignalP"/>
    </source>
</evidence>
<evidence type="ECO:0000256" key="6">
    <source>
        <dbReference type="ARBA" id="ARBA00022750"/>
    </source>
</evidence>
<dbReference type="GO" id="GO:0006508">
    <property type="term" value="P:proteolysis"/>
    <property type="evidence" value="ECO:0007669"/>
    <property type="project" value="UniProtKB-KW"/>
</dbReference>
<organism evidence="15">
    <name type="scientific">Eucalyptus grandis</name>
    <name type="common">Flooded gum</name>
    <dbReference type="NCBI Taxonomy" id="71139"/>
    <lineage>
        <taxon>Eukaryota</taxon>
        <taxon>Viridiplantae</taxon>
        <taxon>Streptophyta</taxon>
        <taxon>Embryophyta</taxon>
        <taxon>Tracheophyta</taxon>
        <taxon>Spermatophyta</taxon>
        <taxon>Magnoliopsida</taxon>
        <taxon>eudicotyledons</taxon>
        <taxon>Gunneridae</taxon>
        <taxon>Pentapetalae</taxon>
        <taxon>rosids</taxon>
        <taxon>malvids</taxon>
        <taxon>Myrtales</taxon>
        <taxon>Myrtaceae</taxon>
        <taxon>Myrtoideae</taxon>
        <taxon>Eucalypteae</taxon>
        <taxon>Eucalyptus</taxon>
    </lineage>
</organism>
<dbReference type="InterPro" id="IPR008138">
    <property type="entry name" value="SapB_2"/>
</dbReference>
<keyword evidence="7" id="KW-0865">Zymogen</keyword>
<keyword evidence="6" id="KW-0378">Hydrolase</keyword>
<feature type="signal peptide" evidence="13">
    <location>
        <begin position="1"/>
        <end position="21"/>
    </location>
</feature>
<dbReference type="InterPro" id="IPR007856">
    <property type="entry name" value="SapB_1"/>
</dbReference>
<feature type="chain" id="PRO_5001570133" description="Pulmonary surfactant-associated protein B" evidence="13">
    <location>
        <begin position="22"/>
        <end position="219"/>
    </location>
</feature>
<evidence type="ECO:0000256" key="2">
    <source>
        <dbReference type="ARBA" id="ARBA00022525"/>
    </source>
</evidence>
<evidence type="ECO:0000256" key="11">
    <source>
        <dbReference type="ARBA" id="ARBA00041094"/>
    </source>
</evidence>
<dbReference type="Gene3D" id="1.10.225.10">
    <property type="entry name" value="Saposin-like"/>
    <property type="match status" value="2"/>
</dbReference>
<keyword evidence="9" id="KW-0325">Glycoprotein</keyword>
<dbReference type="AlphaFoldDB" id="A0A059DC15"/>
<evidence type="ECO:0000256" key="10">
    <source>
        <dbReference type="ARBA" id="ARBA00037221"/>
    </source>
</evidence>
<keyword evidence="4 13" id="KW-0732">Signal</keyword>
<dbReference type="InterPro" id="IPR011001">
    <property type="entry name" value="Saposin-like"/>
</dbReference>
<dbReference type="FunCoup" id="A0A059DC15">
    <property type="interactions" value="311"/>
</dbReference>
<evidence type="ECO:0000256" key="7">
    <source>
        <dbReference type="ARBA" id="ARBA00023145"/>
    </source>
</evidence>
<dbReference type="Gramene" id="KCW88298">
    <property type="protein sequence ID" value="KCW88298"/>
    <property type="gene ID" value="EUGRSUZ_A00687"/>
</dbReference>
<name>A0A059DC15_EUCGR</name>
<comment type="function">
    <text evidence="10">Pulmonary surfactant-associated proteins promote alveolar stability by lowering the surface tension at the air-liquid interface in the peripheral air spaces. SP-B increases the collapse pressure of palmitic acid to nearly 70 millinewtons per meter.</text>
</comment>
<dbReference type="eggNOG" id="KOG1340">
    <property type="taxonomic scope" value="Eukaryota"/>
</dbReference>
<keyword evidence="2" id="KW-0964">Secreted</keyword>
<sequence>MEGKIGLLFVLLWSTTFISDARQLTHSIVRGEGLRNDNVCMLCEEYTAQALDYIGDNKTQTEILELLHKSCSHLASFEQECLSLVDSYATLFFSEVSSVEPEEFCRKVNLCEKKVFLSSQLQEDSCELCHHAVSEVLDKLKDPDTQMDIIQILLKACNSMENYAKKCKKMVFEYGPLVLANAEQFLEANDVCTTLHACKASSTITDVEVLETSSVVASS</sequence>
<dbReference type="OMA" id="CEPAVDK"/>
<keyword evidence="8" id="KW-1015">Disulfide bond</keyword>
<dbReference type="PANTHER" id="PTHR11480:SF3">
    <property type="entry name" value="BCDNA.GH08312"/>
    <property type="match status" value="1"/>
</dbReference>
<dbReference type="STRING" id="71139.A0A059DC15"/>
<dbReference type="PROSITE" id="PS50015">
    <property type="entry name" value="SAP_B"/>
    <property type="match status" value="2"/>
</dbReference>
<dbReference type="FunFam" id="1.10.225.10:FF:000008">
    <property type="entry name" value="Pulmonary surfactant-associated protein B"/>
    <property type="match status" value="1"/>
</dbReference>
<dbReference type="KEGG" id="egr:104431447"/>
<dbReference type="PANTHER" id="PTHR11480">
    <property type="entry name" value="SAPOSIN-RELATED"/>
    <property type="match status" value="1"/>
</dbReference>
<protein>
    <recommendedName>
        <fullName evidence="11">Pulmonary surfactant-associated protein B</fullName>
    </recommendedName>
    <alternativeName>
        <fullName evidence="12">Pulmonary surfactant-associated proteolipid SPL(Phe)</fullName>
    </alternativeName>
</protein>
<feature type="domain" description="Saposin B-type" evidence="14">
    <location>
        <begin position="36"/>
        <end position="115"/>
    </location>
</feature>
<proteinExistence type="predicted"/>
<keyword evidence="3" id="KW-0645">Protease</keyword>
<gene>
    <name evidence="15" type="ORF">EUGRSUZ_A00687</name>
</gene>
<dbReference type="InterPro" id="IPR008139">
    <property type="entry name" value="SaposinB_dom"/>
</dbReference>
<dbReference type="GO" id="GO:0006629">
    <property type="term" value="P:lipid metabolic process"/>
    <property type="evidence" value="ECO:0007669"/>
    <property type="project" value="InterPro"/>
</dbReference>
<dbReference type="Pfam" id="PF05184">
    <property type="entry name" value="SapB_1"/>
    <property type="match status" value="2"/>
</dbReference>
<dbReference type="EMBL" id="KK198753">
    <property type="protein sequence ID" value="KCW88298.1"/>
    <property type="molecule type" value="Genomic_DNA"/>
</dbReference>
<comment type="subcellular location">
    <subcellularLocation>
        <location evidence="1">Secreted</location>
        <location evidence="1">Extracellular space</location>
    </subcellularLocation>
</comment>
<keyword evidence="5" id="KW-0677">Repeat</keyword>
<evidence type="ECO:0000256" key="5">
    <source>
        <dbReference type="ARBA" id="ARBA00022737"/>
    </source>
</evidence>
<evidence type="ECO:0000256" key="3">
    <source>
        <dbReference type="ARBA" id="ARBA00022670"/>
    </source>
</evidence>
<evidence type="ECO:0000313" key="15">
    <source>
        <dbReference type="EMBL" id="KCW88298.1"/>
    </source>
</evidence>
<dbReference type="InterPro" id="IPR051428">
    <property type="entry name" value="Sphingo_Act-Surfact_Prot"/>
</dbReference>
<accession>A0A059DC15</accession>
<keyword evidence="6" id="KW-0064">Aspartyl protease</keyword>
<dbReference type="GO" id="GO:0004190">
    <property type="term" value="F:aspartic-type endopeptidase activity"/>
    <property type="evidence" value="ECO:0007669"/>
    <property type="project" value="UniProtKB-KW"/>
</dbReference>
<evidence type="ECO:0000256" key="4">
    <source>
        <dbReference type="ARBA" id="ARBA00022729"/>
    </source>
</evidence>
<reference evidence="15" key="1">
    <citation type="submission" date="2013-07" db="EMBL/GenBank/DDBJ databases">
        <title>The genome of Eucalyptus grandis.</title>
        <authorList>
            <person name="Schmutz J."/>
            <person name="Hayes R."/>
            <person name="Myburg A."/>
            <person name="Tuskan G."/>
            <person name="Grattapaglia D."/>
            <person name="Rokhsar D.S."/>
        </authorList>
    </citation>
    <scope>NUCLEOTIDE SEQUENCE</scope>
    <source>
        <tissue evidence="15">Leaf extractions</tissue>
    </source>
</reference>
<dbReference type="GO" id="GO:0005615">
    <property type="term" value="C:extracellular space"/>
    <property type="evidence" value="ECO:0000318"/>
    <property type="project" value="GO_Central"/>
</dbReference>
<dbReference type="SMART" id="SM00741">
    <property type="entry name" value="SapB"/>
    <property type="match status" value="2"/>
</dbReference>